<keyword evidence="3" id="KW-0325">Glycoprotein</keyword>
<dbReference type="PIRSF" id="PIRSF002686">
    <property type="entry name" value="SLG"/>
    <property type="match status" value="1"/>
</dbReference>
<protein>
    <submittedName>
        <fullName evidence="6">Epidermis-specific secreted glycoprotein EP1</fullName>
    </submittedName>
</protein>
<evidence type="ECO:0000256" key="2">
    <source>
        <dbReference type="ARBA" id="ARBA00023157"/>
    </source>
</evidence>
<evidence type="ECO:0000256" key="1">
    <source>
        <dbReference type="ARBA" id="ARBA00022729"/>
    </source>
</evidence>
<evidence type="ECO:0000256" key="3">
    <source>
        <dbReference type="ARBA" id="ARBA00023180"/>
    </source>
</evidence>
<dbReference type="SMART" id="SM00108">
    <property type="entry name" value="B_lectin"/>
    <property type="match status" value="1"/>
</dbReference>
<feature type="transmembrane region" description="Helical" evidence="4">
    <location>
        <begin position="33"/>
        <end position="54"/>
    </location>
</feature>
<dbReference type="EMBL" id="GEVI01008468">
    <property type="protein sequence ID" value="JAU23852.1"/>
    <property type="molecule type" value="Transcribed_RNA"/>
</dbReference>
<proteinExistence type="predicted"/>
<name>A0A1J3E440_NOCCA</name>
<keyword evidence="4" id="KW-1133">Transmembrane helix</keyword>
<gene>
    <name evidence="6" type="ORF">GA_TR5673_c0_g1_i1_g.18653</name>
</gene>
<dbReference type="InterPro" id="IPR001480">
    <property type="entry name" value="Bulb-type_lectin_dom"/>
</dbReference>
<keyword evidence="1" id="KW-0732">Signal</keyword>
<dbReference type="InterPro" id="IPR036426">
    <property type="entry name" value="Bulb-type_lectin_dom_sf"/>
</dbReference>
<dbReference type="GO" id="GO:0009505">
    <property type="term" value="C:plant-type cell wall"/>
    <property type="evidence" value="ECO:0007669"/>
    <property type="project" value="TreeGrafter"/>
</dbReference>
<organism evidence="6">
    <name type="scientific">Noccaea caerulescens</name>
    <name type="common">Alpine penny-cress</name>
    <name type="synonym">Thlaspi caerulescens</name>
    <dbReference type="NCBI Taxonomy" id="107243"/>
    <lineage>
        <taxon>Eukaryota</taxon>
        <taxon>Viridiplantae</taxon>
        <taxon>Streptophyta</taxon>
        <taxon>Embryophyta</taxon>
        <taxon>Tracheophyta</taxon>
        <taxon>Spermatophyta</taxon>
        <taxon>Magnoliopsida</taxon>
        <taxon>eudicotyledons</taxon>
        <taxon>Gunneridae</taxon>
        <taxon>Pentapetalae</taxon>
        <taxon>rosids</taxon>
        <taxon>malvids</taxon>
        <taxon>Brassicales</taxon>
        <taxon>Brassicaceae</taxon>
        <taxon>Coluteocarpeae</taxon>
        <taxon>Noccaea</taxon>
    </lineage>
</organism>
<dbReference type="PROSITE" id="PS50927">
    <property type="entry name" value="BULB_LECTIN"/>
    <property type="match status" value="1"/>
</dbReference>
<accession>A0A1J3E440</accession>
<dbReference type="InterPro" id="IPR035446">
    <property type="entry name" value="SLSG/EP1"/>
</dbReference>
<dbReference type="Gene3D" id="2.90.10.10">
    <property type="entry name" value="Bulb-type lectin domain"/>
    <property type="match status" value="1"/>
</dbReference>
<keyword evidence="4" id="KW-0472">Membrane</keyword>
<evidence type="ECO:0000256" key="4">
    <source>
        <dbReference type="SAM" id="Phobius"/>
    </source>
</evidence>
<reference evidence="6" key="1">
    <citation type="submission" date="2016-07" db="EMBL/GenBank/DDBJ databases">
        <title>De novo transcriptome assembly of four accessions of the metal hyperaccumulator plant Noccaea caerulescens.</title>
        <authorList>
            <person name="Blande D."/>
            <person name="Halimaa P."/>
            <person name="Tervahauta A.I."/>
            <person name="Aarts M.G."/>
            <person name="Karenlampi S.O."/>
        </authorList>
    </citation>
    <scope>NUCLEOTIDE SEQUENCE</scope>
</reference>
<keyword evidence="4" id="KW-0812">Transmembrane</keyword>
<keyword evidence="2" id="KW-1015">Disulfide bond</keyword>
<dbReference type="AlphaFoldDB" id="A0A1J3E440"/>
<dbReference type="PANTHER" id="PTHR32444">
    <property type="entry name" value="BULB-TYPE LECTIN DOMAIN-CONTAINING PROTEIN"/>
    <property type="match status" value="1"/>
</dbReference>
<evidence type="ECO:0000259" key="5">
    <source>
        <dbReference type="PROSITE" id="PS50927"/>
    </source>
</evidence>
<dbReference type="Pfam" id="PF01453">
    <property type="entry name" value="B_lectin"/>
    <property type="match status" value="1"/>
</dbReference>
<feature type="domain" description="Bulb-type lectin" evidence="5">
    <location>
        <begin position="74"/>
        <end position="193"/>
    </location>
</feature>
<dbReference type="SUPFAM" id="SSF51110">
    <property type="entry name" value="alpha-D-mannose-specific plant lectins"/>
    <property type="match status" value="1"/>
</dbReference>
<evidence type="ECO:0000313" key="6">
    <source>
        <dbReference type="EMBL" id="JAU23852.1"/>
    </source>
</evidence>
<dbReference type="CDD" id="cd00028">
    <property type="entry name" value="B_lectin"/>
    <property type="match status" value="1"/>
</dbReference>
<dbReference type="PANTHER" id="PTHR32444:SF179">
    <property type="entry name" value="EP1-LIKE GLYCOPROTEIN 2"/>
    <property type="match status" value="1"/>
</dbReference>
<sequence>MAQSKEPINTTTKSIFYQNHLTTQSQTPTKQSIMLRFAILALAISTVSVVIAQVPPEKQFRVVNEGEFGQYITEYDASYRFIQSPNASFFTSPFQLLFYNTTPSAYVLGLRVGLRRDESTMRWIWDANRNNLVGENATLSLGRDGNLVLAESNGRVKWQTNTANKGVTGFRILPNGNIVLHDKNGKFVWQSFDHPTDTLLTGQSLRVNGVNKLVSRKSDVDGSDGPYSMVLDTKGLTMYVNKTGQPLVYGGWPNHDFRGTVTFAVTREFDNLTEPSAWELLLEPAPQTATNPGNNRRLLQVRPIGSGGGTLNLNKINYNGTISYLRLGSDGSLKAFSYYPPATYLKWEESFSFFSTYFVRQCGLPSFCGDYGYCDRGMCIACPTPKGLLGWSNQCSPPKTTQFCSGSKGKTVNYYKIVGVEHFTGPYVNDGQGPTSVNDCKAKCDGDCKCLGYFYKEKDKKCLIAPLLGTLIKDANTSSVAYIKY</sequence>